<feature type="region of interest" description="Disordered" evidence="1">
    <location>
        <begin position="1244"/>
        <end position="1331"/>
    </location>
</feature>
<feature type="compositionally biased region" description="Acidic residues" evidence="1">
    <location>
        <begin position="1996"/>
        <end position="2007"/>
    </location>
</feature>
<dbReference type="OMA" id="IHSMLAM"/>
<keyword evidence="3" id="KW-1185">Reference proteome</keyword>
<name>G0QPF0_ICHMU</name>
<dbReference type="OrthoDB" id="68437at2759"/>
<dbReference type="eggNOG" id="ENOG502QS2Z">
    <property type="taxonomic scope" value="Eukaryota"/>
</dbReference>
<organism evidence="2 3">
    <name type="scientific">Ichthyophthirius multifiliis</name>
    <name type="common">White spot disease agent</name>
    <name type="synonym">Ich</name>
    <dbReference type="NCBI Taxonomy" id="5932"/>
    <lineage>
        <taxon>Eukaryota</taxon>
        <taxon>Sar</taxon>
        <taxon>Alveolata</taxon>
        <taxon>Ciliophora</taxon>
        <taxon>Intramacronucleata</taxon>
        <taxon>Oligohymenophorea</taxon>
        <taxon>Hymenostomatida</taxon>
        <taxon>Ophryoglenina</taxon>
        <taxon>Ichthyophthirius</taxon>
    </lineage>
</organism>
<evidence type="ECO:0000313" key="2">
    <source>
        <dbReference type="EMBL" id="EGR32918.1"/>
    </source>
</evidence>
<feature type="compositionally biased region" description="Basic residues" evidence="1">
    <location>
        <begin position="1269"/>
        <end position="1284"/>
    </location>
</feature>
<feature type="compositionally biased region" description="Acidic residues" evidence="1">
    <location>
        <begin position="1244"/>
        <end position="1253"/>
    </location>
</feature>
<feature type="region of interest" description="Disordered" evidence="1">
    <location>
        <begin position="868"/>
        <end position="890"/>
    </location>
</feature>
<feature type="compositionally biased region" description="Polar residues" evidence="1">
    <location>
        <begin position="1290"/>
        <end position="1304"/>
    </location>
</feature>
<sequence>MTTFSEELEINNLLNEACFYRNRQEEDDSFIEKSINCIKLADSKIKSNIRESFINLSYDTIINFCEIALTIPNQEILSEYYIDLFFQRNKSKGQMCIRALLVKARLIALNGHKIYLKGEEMVQNIQKALSYTNEALEIIKNSDKTKYSFLIYNVSVCIYNIIRFLIKKNWSKYFSEIIKTLDTLFDEVDEPDYNWRCRYTWLLFQCLYDADNKADALKVLDKLWENTKKKGPCNFQESLFRLRVHLCKENAALVNNIKKDVETGPPKAGEEDKGWRFILTLQMLKSGVIPEAQVEKELVTLIQQLSVQVLNLNEGQQSQKLSPMILERIAESGRIALQYNLLELAGNIVSFLSKQRQPQQKQYVLQELNKAELLVKKPGNLIDKKSGMKLNIVQLKMQQIERRINALRMVEKAMHAIENKNTKTLDPDLVYECAVLIWNLGMPFLNDNQRKQVHKAFQTACYYLEKIQSNDHQLRVQFHLELAKCELAENGIFQASEHIKQACTLDYSIPSVNVKNTNKIDDEEDIGLYQRPLERYIKNLRDSINLKQNSNADPQNVIERVILDLESAQNSKKESMKIDILQKSLNNLIRLKEPEYQLNPKKDLVEEEILKEKIKYKQNNLYNYKQKKLLVAEIASLAFEWEQDEISQKACSFVIEDSWETKNAEEMIVAQIECYYILGQIYIDKIEQENIQVPFVDLVKFDEEECETEEITNMKNSEEYKNKLLSEKRKIIEYFLKGMKLAESINQSWLVFNCGIYIWNNFLQVFKNPQNDSKLLPELVNLLKEIIESMKNMLKEIERKQIIDYDKDSKISILSDIVIKYAKIMEQKSSFDEVARVSDILLTFPLPSHIKKLVNSIKARTLGLAKTGGAPAQQKATDKKGAKNAPNNAQQQETGLSLEVVLNEIVQQIEIVTNAQKGPQNQELIKKIFESLKQWNVKENDETELELHAELWTRLARLALNEENVLMYKYSLKCIQNCLQIIKDNADISNIPSNRLRWYSLAEYIYADNLMRLVNPESQEPQSQEQLYFNVLQHAVEGVNKGYKANMNSLVLDNAKMAWNACCKLQDSAINRKAMLKNIFSTIFYLKNFKEKSEPDLIILFSQLLFKSALENEEFKLGESVADMVFELIPKNMQKPIWEAKMIFMSKQGKNELQAISNMKEADASLQAKVWIRLARNSNILFKQFQAYTKAVEILKKENSVEIVEVYIEFAEWYLRNQNQDRSQIVNQLFTAADTLINIEIDEEDEDDDEEDENGHNKAGNSTIFSRSTRGKKSVVSKNSKKSIKVSQKAPSRNIQGSINRPSNKSVKSRMTMKSSSRKQQNRPKPTKSIFTVREEDANPEYLNCAHFERLMRIHAMLAMVSQNHDEQIQFCLDAKLFLIKIVDLSFKTLNQIDEQAFINNNTQQQQNQTAAGQQNIKPKGGKGNDQQQQQDNINQQQQQQFVGKYVLPETIEEWIKLSFSKEFLEKVKNGEDYNIMCKFLFEKAEITYTYIIYILKFLENAGLHTHCVSLLVFLRFFTKEILNNNYLSILAEIKFSKILYQLGYNQEAEQIFQNIKIQKLSEQERKQYLQKTQSSRIVINKNPQIQTQEQLEEIKKPFLITQIPIYEAWLQLAKELYYFGELLKAKDFLQEALKHAQILEESRILGEIYTYLASIYYLEGEYVLSLQTHMQAHHFINDVFLWQISVNETCKTLKKLNKFEDIKNFLNHLINLYKGSLEMPQNSCNLINICELLGTLYLQQFKVHLKELKKEYSVDLLKKNFEYLTNARSFFKKSTGINIQQHQQLLSILNKLVVYCEQLNLSDIQSVNACSRIIVKVQQVLIEMDEYIKNVLKYSLLLDKESECQKSPLLNIHTKTRILLAQTYILGGIVKNIRRKFEIKTGQQYQQVEEEENNQQQTNNSNNNTAQILEMQEPIKTYLLKLQRKIELQLCAIPHRLESFEKAAAILTAIINKVPKEDPEFIYANIELCRAKRLQAEQKKQLKQIWQSLDQQNEKEDEDEDDEEEEQQKNEFQFDYKTDSLNTIMQFFDNNKDKIEENQKHMKNYFYYLSKFSYEIVENIGSLESRKAFEYLTKFQHYQYVQFLIQSLKTSMKGVHKFVTFPRLLNHTYKNSNYQDENIKKQLQQMKIYDIINKQESFQDILQKTIPNMSSHILLQNSLDKRFIYASIFITGKDRNFECKIFRKSMELEDQILLQNLTNKFNLIKQTLVKTPIINDKDYEDLVSQQEIEYIQVVQQLENFFSFFTSQIDDIINKPPPENLIQEEPAQQKGVKKEAPKKENKAPAAKKGGNKDDGTILLYESPLQGSLGGIQSLTFLLDLDYFGLPLHTFNVFKQIPAVSRDFSLYLLSRRYKSINFQPQLSNSQGIQRDKLKYIQYSFKKDENENPLQKNDIEQLLLEKQKNNPQSNLKWEGASSNNRIASIGEYQKYFNQGSLLLIYGNAPILNVLSPKLLIESVEISNIKSVIVLDKINVRKNLIEKTSSLDSEGEKTPLLEQLIKFNSLMTLLGVSSVLCNQWAVESKYMPVAVDSFVQQLQDEIYFGACLGKFKEPQVVLVDKDGKEVSAQKKEEGVRENKKGKPITPPIQQEQLQEILIHKKKLVTDNLIFIGVPVIRLA</sequence>
<dbReference type="EMBL" id="GL983551">
    <property type="protein sequence ID" value="EGR32918.1"/>
    <property type="molecule type" value="Genomic_DNA"/>
</dbReference>
<protein>
    <submittedName>
        <fullName evidence="2">Uncharacterized protein</fullName>
    </submittedName>
</protein>
<feature type="compositionally biased region" description="Low complexity" evidence="1">
    <location>
        <begin position="1425"/>
        <end position="1434"/>
    </location>
</feature>
<feature type="region of interest" description="Disordered" evidence="1">
    <location>
        <begin position="1991"/>
        <end position="2013"/>
    </location>
</feature>
<feature type="compositionally biased region" description="Basic and acidic residues" evidence="1">
    <location>
        <begin position="2272"/>
        <end position="2282"/>
    </location>
</feature>
<dbReference type="GO" id="GO:0035082">
    <property type="term" value="P:axoneme assembly"/>
    <property type="evidence" value="ECO:0007669"/>
    <property type="project" value="InterPro"/>
</dbReference>
<evidence type="ECO:0000256" key="1">
    <source>
        <dbReference type="SAM" id="MobiDB-lite"/>
    </source>
</evidence>
<proteinExistence type="predicted"/>
<feature type="compositionally biased region" description="Low complexity" evidence="1">
    <location>
        <begin position="1305"/>
        <end position="1315"/>
    </location>
</feature>
<dbReference type="RefSeq" id="XP_004036904.1">
    <property type="nucleotide sequence ID" value="XM_004036856.1"/>
</dbReference>
<gene>
    <name evidence="2" type="ORF">IMG5_067150</name>
</gene>
<dbReference type="STRING" id="857967.G0QPF0"/>
<feature type="compositionally biased region" description="Low complexity" evidence="1">
    <location>
        <begin position="1404"/>
        <end position="1416"/>
    </location>
</feature>
<dbReference type="GeneID" id="14909076"/>
<feature type="compositionally biased region" description="Basic residues" evidence="1">
    <location>
        <begin position="1316"/>
        <end position="1326"/>
    </location>
</feature>
<dbReference type="PANTHER" id="PTHR15977">
    <property type="entry name" value="CILIA- AND FLAGELLA-ASSOCIATED PROTEIN 46"/>
    <property type="match status" value="1"/>
</dbReference>
<dbReference type="GO" id="GO:0060294">
    <property type="term" value="P:cilium movement involved in cell motility"/>
    <property type="evidence" value="ECO:0007669"/>
    <property type="project" value="InterPro"/>
</dbReference>
<accession>G0QPF0</accession>
<dbReference type="Proteomes" id="UP000008983">
    <property type="component" value="Unassembled WGS sequence"/>
</dbReference>
<dbReference type="PANTHER" id="PTHR15977:SF15">
    <property type="entry name" value="CILIA- AND FLAGELLA-ASSOCIATED PROTEIN 46"/>
    <property type="match status" value="1"/>
</dbReference>
<dbReference type="InParanoid" id="G0QPF0"/>
<dbReference type="InterPro" id="IPR039586">
    <property type="entry name" value="CFAP46"/>
</dbReference>
<feature type="region of interest" description="Disordered" evidence="1">
    <location>
        <begin position="1404"/>
        <end position="1434"/>
    </location>
</feature>
<feature type="region of interest" description="Disordered" evidence="1">
    <location>
        <begin position="2256"/>
        <end position="2290"/>
    </location>
</feature>
<evidence type="ECO:0000313" key="3">
    <source>
        <dbReference type="Proteomes" id="UP000008983"/>
    </source>
</evidence>
<reference evidence="2 3" key="1">
    <citation type="submission" date="2011-07" db="EMBL/GenBank/DDBJ databases">
        <authorList>
            <person name="Coyne R."/>
            <person name="Brami D."/>
            <person name="Johnson J."/>
            <person name="Hostetler J."/>
            <person name="Hannick L."/>
            <person name="Clark T."/>
            <person name="Cassidy-Hanley D."/>
            <person name="Inman J."/>
        </authorList>
    </citation>
    <scope>NUCLEOTIDE SEQUENCE [LARGE SCALE GENOMIC DNA]</scope>
    <source>
        <strain evidence="2 3">G5</strain>
    </source>
</reference>
<feature type="compositionally biased region" description="Polar residues" evidence="1">
    <location>
        <begin position="1259"/>
        <end position="1268"/>
    </location>
</feature>